<dbReference type="AlphaFoldDB" id="A0A9J9LDW9"/>
<organism evidence="1 2">
    <name type="scientific">Rhizorhabdus wittichii (strain DSM 6014 / CCUG 31198 / JCM 15750 / NBRC 105917 / EY 4224 / RW1)</name>
    <name type="common">Sphingomonas wittichii</name>
    <dbReference type="NCBI Taxonomy" id="392499"/>
    <lineage>
        <taxon>Bacteria</taxon>
        <taxon>Pseudomonadati</taxon>
        <taxon>Pseudomonadota</taxon>
        <taxon>Alphaproteobacteria</taxon>
        <taxon>Sphingomonadales</taxon>
        <taxon>Sphingomonadaceae</taxon>
        <taxon>Rhizorhabdus</taxon>
    </lineage>
</organism>
<dbReference type="OrthoDB" id="7567692at2"/>
<gene>
    <name evidence="1" type="ordered locus">Swit_2195</name>
</gene>
<sequence length="165" mass="18922">MRRPDNQRFRLPSDTVPNLSRAFMNFELAEERLVEAMTVLLQSGDREWSWLHPGTLAMWRQYRPEVQDDDAAPLRTCEMTRAEVERAEEAMRWIDAAVPAGLDRRIMGIALVQLASADRARIEWPAVLRRLGRDGAGLTTEAVRKRYNRAVSKICERKNARTSAA</sequence>
<proteinExistence type="predicted"/>
<evidence type="ECO:0000313" key="2">
    <source>
        <dbReference type="Proteomes" id="UP000001989"/>
    </source>
</evidence>
<reference evidence="1 2" key="1">
    <citation type="journal article" date="2010" name="J. Bacteriol.">
        <title>Genome sequence of the dioxin-mineralizing bacterium Sphingomonas wittichii RW1.</title>
        <authorList>
            <person name="Miller T.R."/>
            <person name="Delcher A.L."/>
            <person name="Salzberg S.L."/>
            <person name="Saunders E."/>
            <person name="Detter J.C."/>
            <person name="Halden R.U."/>
        </authorList>
    </citation>
    <scope>NUCLEOTIDE SEQUENCE [LARGE SCALE GENOMIC DNA]</scope>
    <source>
        <strain evidence="2">DSM 6014 / CCUG 31198 / JCM 15750 / NBRC 105917 / EY 4224 / RW1</strain>
    </source>
</reference>
<protein>
    <submittedName>
        <fullName evidence="1">Uncharacterized protein</fullName>
    </submittedName>
</protein>
<accession>A0A9J9LDW9</accession>
<evidence type="ECO:0000313" key="1">
    <source>
        <dbReference type="EMBL" id="ABQ68554.1"/>
    </source>
</evidence>
<name>A0A9J9LDW9_RHIWR</name>
<dbReference type="EMBL" id="CP000699">
    <property type="protein sequence ID" value="ABQ68554.1"/>
    <property type="molecule type" value="Genomic_DNA"/>
</dbReference>
<dbReference type="Proteomes" id="UP000001989">
    <property type="component" value="Chromosome"/>
</dbReference>
<dbReference type="KEGG" id="swi:Swit_2195"/>
<keyword evidence="2" id="KW-1185">Reference proteome</keyword>